<dbReference type="Pfam" id="PF13545">
    <property type="entry name" value="HTH_Crp_2"/>
    <property type="match status" value="1"/>
</dbReference>
<dbReference type="GO" id="GO:0003677">
    <property type="term" value="F:DNA binding"/>
    <property type="evidence" value="ECO:0007669"/>
    <property type="project" value="InterPro"/>
</dbReference>
<dbReference type="AlphaFoldDB" id="A0AAE3VQL4"/>
<comment type="caution">
    <text evidence="2">The sequence shown here is derived from an EMBL/GenBank/DDBJ whole genome shotgun (WGS) entry which is preliminary data.</text>
</comment>
<dbReference type="InterPro" id="IPR036390">
    <property type="entry name" value="WH_DNA-bd_sf"/>
</dbReference>
<evidence type="ECO:0000313" key="3">
    <source>
        <dbReference type="Proteomes" id="UP001229244"/>
    </source>
</evidence>
<dbReference type="InterPro" id="IPR014710">
    <property type="entry name" value="RmlC-like_jellyroll"/>
</dbReference>
<reference evidence="2" key="1">
    <citation type="submission" date="2023-07" db="EMBL/GenBank/DDBJ databases">
        <title>Genomic Encyclopedia of Type Strains, Phase IV (KMG-IV): sequencing the most valuable type-strain genomes for metagenomic binning, comparative biology and taxonomic classification.</title>
        <authorList>
            <person name="Goeker M."/>
        </authorList>
    </citation>
    <scope>NUCLEOTIDE SEQUENCE</scope>
    <source>
        <strain evidence="2">DSM 21202</strain>
    </source>
</reference>
<protein>
    <submittedName>
        <fullName evidence="2">CRP-like cAMP-binding protein</fullName>
    </submittedName>
</protein>
<dbReference type="GO" id="GO:0006355">
    <property type="term" value="P:regulation of DNA-templated transcription"/>
    <property type="evidence" value="ECO:0007669"/>
    <property type="project" value="InterPro"/>
</dbReference>
<dbReference type="PROSITE" id="PS51063">
    <property type="entry name" value="HTH_CRP_2"/>
    <property type="match status" value="1"/>
</dbReference>
<dbReference type="Proteomes" id="UP001229244">
    <property type="component" value="Unassembled WGS sequence"/>
</dbReference>
<sequence>MDHGIEALTGMVLCLFPRTEFMALYKNQPSLGYDVTWLAAEQERLLDAQLVTVGRRTAIERVAFVVWYLFDRGRELGMVKNGRMVFPLTQQHMADTLGLSLVHTNKTIKRLRSTGTVRWSERWLEIEDEARLMEIANVEQTARPKRPFI</sequence>
<gene>
    <name evidence="2" type="ORF">J2S73_002823</name>
</gene>
<name>A0AAE3VQL4_9HYPH</name>
<evidence type="ECO:0000313" key="2">
    <source>
        <dbReference type="EMBL" id="MDQ0316366.1"/>
    </source>
</evidence>
<dbReference type="EMBL" id="JAUSUL010000002">
    <property type="protein sequence ID" value="MDQ0316366.1"/>
    <property type="molecule type" value="Genomic_DNA"/>
</dbReference>
<keyword evidence="3" id="KW-1185">Reference proteome</keyword>
<organism evidence="2 3">
    <name type="scientific">Amorphus orientalis</name>
    <dbReference type="NCBI Taxonomy" id="649198"/>
    <lineage>
        <taxon>Bacteria</taxon>
        <taxon>Pseudomonadati</taxon>
        <taxon>Pseudomonadota</taxon>
        <taxon>Alphaproteobacteria</taxon>
        <taxon>Hyphomicrobiales</taxon>
        <taxon>Amorphaceae</taxon>
        <taxon>Amorphus</taxon>
    </lineage>
</organism>
<dbReference type="InterPro" id="IPR012318">
    <property type="entry name" value="HTH_CRP"/>
</dbReference>
<dbReference type="SUPFAM" id="SSF46785">
    <property type="entry name" value="Winged helix' DNA-binding domain"/>
    <property type="match status" value="1"/>
</dbReference>
<proteinExistence type="predicted"/>
<evidence type="ECO:0000259" key="1">
    <source>
        <dbReference type="PROSITE" id="PS51063"/>
    </source>
</evidence>
<feature type="domain" description="HTH crp-type" evidence="1">
    <location>
        <begin position="56"/>
        <end position="130"/>
    </location>
</feature>
<dbReference type="Gene3D" id="2.60.120.10">
    <property type="entry name" value="Jelly Rolls"/>
    <property type="match status" value="1"/>
</dbReference>
<accession>A0AAE3VQL4</accession>